<evidence type="ECO:0000313" key="3">
    <source>
        <dbReference type="Proteomes" id="UP000095332"/>
    </source>
</evidence>
<dbReference type="PANTHER" id="PTHR45661">
    <property type="entry name" value="SURFACE ANTIGEN"/>
    <property type="match status" value="1"/>
</dbReference>
<dbReference type="PANTHER" id="PTHR45661:SF3">
    <property type="entry name" value="IG-LIKE DOMAIN-CONTAINING PROTEIN"/>
    <property type="match status" value="1"/>
</dbReference>
<accession>A0A174TJ05</accession>
<feature type="signal peptide" evidence="1">
    <location>
        <begin position="1"/>
        <end position="22"/>
    </location>
</feature>
<feature type="chain" id="PRO_5008033928" evidence="1">
    <location>
        <begin position="23"/>
        <end position="1390"/>
    </location>
</feature>
<dbReference type="RefSeq" id="WP_057328153.1">
    <property type="nucleotide sequence ID" value="NZ_CZBM01000004.1"/>
</dbReference>
<dbReference type="Pfam" id="PF13306">
    <property type="entry name" value="LRR_5"/>
    <property type="match status" value="5"/>
</dbReference>
<protein>
    <submittedName>
        <fullName evidence="2">Bacterial surface protein 26-residue repeat</fullName>
    </submittedName>
</protein>
<dbReference type="SUPFAM" id="SSF52058">
    <property type="entry name" value="L domain-like"/>
    <property type="match status" value="2"/>
</dbReference>
<evidence type="ECO:0000256" key="1">
    <source>
        <dbReference type="SAM" id="SignalP"/>
    </source>
</evidence>
<dbReference type="InterPro" id="IPR006553">
    <property type="entry name" value="Leu-rich_rpt_Cys-con_subtyp"/>
</dbReference>
<name>A0A174TJ05_PARDI</name>
<dbReference type="Proteomes" id="UP000095332">
    <property type="component" value="Unassembled WGS sequence"/>
</dbReference>
<sequence length="1390" mass="152044">MKKLFFLFAFLVGLGISSSVYAQLVKEVTLTSSNTLASELGTDVGKVTTLKVNGPLGAEDFQTMKEQMNMLQELDMSGVTELPKVGRWNESVWEELQSIPGEAFQNKLTLQTVIFPKALEMIDQEAFSGCNTLTEIDFSKATQLRSIGHRAFYECSGLRDLDLSACTSLVGIGSNAFYRCSNLQAVNFSGCGKLTSIGSYAFQYCSSLRTVDLSNCSALVTSESYVFSDCSNLTSVGLAGCTALTTIGEGAFNNNYSSSQLSDFDFSQLTALKDIGESAFSNSALAGDIAFASGITQLGRNAFSGCRNITSVDFSKSTQLSVISSGTFSSCQSLKKVDLSNCVSLNTLNLAAFEGCSSLEEVVINNGFYTSIDGVVFVVDKATLLLYPAGKKNEAYTIPSTVKTLGERSFPYNESLMELTIPESVLTIKGEAFYNGSFSGRGAKVIMKAEKPIGLSQSIGLENTLVYVPKGFANAYREAAFWKESKIVEIDADPVVVTLEAAGSLGAKLTELNIPLATILELRITGPMNASDFEVIKQIELLQKADLSKATMEEDRLPNYAFGGLRYLEDVILPNTIKEIGNSAFSGLSALRKVNMPEFVERIGESAFSDCSSLQKIDLSLLSHLKAVGYSTFSSSSCVPVSLKLPDGLERIDGYAFNNTGVTSVDFLNTSLSYIGNNAFYACPITGTLSFPGTLRSIGNSAFASAKVSSIKLKSTEMVRLDGADVFKSVDKTTCKVYVPKGMKDTYKANTYWSPFGNNIVEFGQLITATSNNENYGWVEGSGAYEEGEIVTLKAVCQDGNWEDYYWAKYVNLFFGWYDGETKVSDDTIYTYKAGKEDKAFVGKFVRISFPNTSDLLQMVRNDSKSITVRVEMPADDPRLFAGWYENDQCVSKEEELTVQVGMVDRSLEARFFDDGLMVVNGGNVIVNDQNKVDGPAVILHHGSLTVEGNEIWKPKSFAYYRDASLLVDAEIQTEAISFNWNARSNYWHFVSFPYDLKMSEIKLTSSDARFVVREYDGKSRADKGVGESWRQLCDSETLKANKGYIIQFNSDDTMADGFTTQTGDMKALLNRASVAIPLNTYASDNAMNANWNFVGNPYPAYYSVERLFADGLDATVTVWSPDLNNYEYYTGDDKEAYLAPLTAFFVQKKTSNLVFNPEGRVAALPRETQAASALRSVDNRQVVNLLLAGEKASDRTRVVFNEAASLEYEIGLDAAKFGSPNAEAASFYSLDTQGNRLAINERPVADGVVRLGCVLPAKGSYTISLKEKIGKGIQLVDKQTGAVCDLNQEAYTFEAEAGTLSDRFELRSDVVTSVEAIDASIRWNVREGLLIVSGLRDVETLNVCDAVGRTHFAGKVTDGEVHIALPQSGIYYMTWTTKAGERQTRSIKW</sequence>
<dbReference type="InterPro" id="IPR032675">
    <property type="entry name" value="LRR_dom_sf"/>
</dbReference>
<keyword evidence="1" id="KW-0732">Signal</keyword>
<dbReference type="EMBL" id="CZBM01000004">
    <property type="protein sequence ID" value="CUQ07828.1"/>
    <property type="molecule type" value="Genomic_DNA"/>
</dbReference>
<dbReference type="InterPro" id="IPR053139">
    <property type="entry name" value="Surface_bspA-like"/>
</dbReference>
<dbReference type="Gene3D" id="3.80.10.10">
    <property type="entry name" value="Ribonuclease Inhibitor"/>
    <property type="match status" value="5"/>
</dbReference>
<gene>
    <name evidence="2" type="ORF">ERS852560_01360</name>
</gene>
<dbReference type="InterPro" id="IPR026906">
    <property type="entry name" value="LRR_5"/>
</dbReference>
<reference evidence="2 3" key="1">
    <citation type="submission" date="2015-09" db="EMBL/GenBank/DDBJ databases">
        <authorList>
            <consortium name="Pathogen Informatics"/>
        </authorList>
    </citation>
    <scope>NUCLEOTIDE SEQUENCE [LARGE SCALE GENOMIC DNA]</scope>
    <source>
        <strain evidence="2 3">2789STDY5834948</strain>
    </source>
</reference>
<proteinExistence type="predicted"/>
<evidence type="ECO:0000313" key="2">
    <source>
        <dbReference type="EMBL" id="CUQ07828.1"/>
    </source>
</evidence>
<organism evidence="2 3">
    <name type="scientific">Parabacteroides distasonis</name>
    <dbReference type="NCBI Taxonomy" id="823"/>
    <lineage>
        <taxon>Bacteria</taxon>
        <taxon>Pseudomonadati</taxon>
        <taxon>Bacteroidota</taxon>
        <taxon>Bacteroidia</taxon>
        <taxon>Bacteroidales</taxon>
        <taxon>Tannerellaceae</taxon>
        <taxon>Parabacteroides</taxon>
    </lineage>
</organism>
<dbReference type="SMART" id="SM00367">
    <property type="entry name" value="LRR_CC"/>
    <property type="match status" value="4"/>
</dbReference>